<dbReference type="InterPro" id="IPR012337">
    <property type="entry name" value="RNaseH-like_sf"/>
</dbReference>
<protein>
    <submittedName>
        <fullName evidence="2">3'-5' exonuclease</fullName>
    </submittedName>
</protein>
<dbReference type="Gene3D" id="3.30.420.10">
    <property type="entry name" value="Ribonuclease H-like superfamily/Ribonuclease H"/>
    <property type="match status" value="1"/>
</dbReference>
<dbReference type="GO" id="GO:0003676">
    <property type="term" value="F:nucleic acid binding"/>
    <property type="evidence" value="ECO:0007669"/>
    <property type="project" value="InterPro"/>
</dbReference>
<dbReference type="OrthoDB" id="26838at2759"/>
<dbReference type="PANTHER" id="PTHR46814:SF1">
    <property type="entry name" value="EGALITARIAN, ISOFORM B"/>
    <property type="match status" value="1"/>
</dbReference>
<reference evidence="2" key="1">
    <citation type="submission" date="2020-05" db="EMBL/GenBank/DDBJ databases">
        <title>Mycena genomes resolve the evolution of fungal bioluminescence.</title>
        <authorList>
            <person name="Tsai I.J."/>
        </authorList>
    </citation>
    <scope>NUCLEOTIDE SEQUENCE</scope>
    <source>
        <strain evidence="2">110903Hualien_Pintung</strain>
    </source>
</reference>
<dbReference type="InterPro" id="IPR036397">
    <property type="entry name" value="RNaseH_sf"/>
</dbReference>
<dbReference type="SUPFAM" id="SSF53098">
    <property type="entry name" value="Ribonuclease H-like"/>
    <property type="match status" value="1"/>
</dbReference>
<sequence>MPPILHNTPDSIPALLEALQNSQTLFFDCEGVNLGTKGGSLTVMSFGTPQSPDDAHIVHVRPIGATALRPIFYLLESETIQKVVFDGRMSQCALFYGFDGVTLRNVVDLQIADVNLKASRGSKSSTVRRATGSRIRAWDANAL</sequence>
<dbReference type="Pfam" id="PF01612">
    <property type="entry name" value="DNA_pol_A_exo1"/>
    <property type="match status" value="1"/>
</dbReference>
<dbReference type="GO" id="GO:0006139">
    <property type="term" value="P:nucleobase-containing compound metabolic process"/>
    <property type="evidence" value="ECO:0007669"/>
    <property type="project" value="InterPro"/>
</dbReference>
<name>A0A8H6W8R2_MYCCL</name>
<comment type="caution">
    <text evidence="2">The sequence shown here is derived from an EMBL/GenBank/DDBJ whole genome shotgun (WGS) entry which is preliminary data.</text>
</comment>
<organism evidence="2 3">
    <name type="scientific">Mycena chlorophos</name>
    <name type="common">Agaric fungus</name>
    <name type="synonym">Agaricus chlorophos</name>
    <dbReference type="NCBI Taxonomy" id="658473"/>
    <lineage>
        <taxon>Eukaryota</taxon>
        <taxon>Fungi</taxon>
        <taxon>Dikarya</taxon>
        <taxon>Basidiomycota</taxon>
        <taxon>Agaricomycotina</taxon>
        <taxon>Agaricomycetes</taxon>
        <taxon>Agaricomycetidae</taxon>
        <taxon>Agaricales</taxon>
        <taxon>Marasmiineae</taxon>
        <taxon>Mycenaceae</taxon>
        <taxon>Mycena</taxon>
    </lineage>
</organism>
<dbReference type="Proteomes" id="UP000613580">
    <property type="component" value="Unassembled WGS sequence"/>
</dbReference>
<evidence type="ECO:0000313" key="3">
    <source>
        <dbReference type="Proteomes" id="UP000613580"/>
    </source>
</evidence>
<proteinExistence type="predicted"/>
<evidence type="ECO:0000259" key="1">
    <source>
        <dbReference type="Pfam" id="PF01612"/>
    </source>
</evidence>
<dbReference type="AlphaFoldDB" id="A0A8H6W8R2"/>
<dbReference type="GO" id="GO:0008408">
    <property type="term" value="F:3'-5' exonuclease activity"/>
    <property type="evidence" value="ECO:0007669"/>
    <property type="project" value="InterPro"/>
</dbReference>
<keyword evidence="2" id="KW-0269">Exonuclease</keyword>
<accession>A0A8H6W8R2</accession>
<evidence type="ECO:0000313" key="2">
    <source>
        <dbReference type="EMBL" id="KAF7305838.1"/>
    </source>
</evidence>
<keyword evidence="2" id="KW-0378">Hydrolase</keyword>
<gene>
    <name evidence="2" type="ORF">HMN09_00737800</name>
</gene>
<dbReference type="EMBL" id="JACAZE010000009">
    <property type="protein sequence ID" value="KAF7305838.1"/>
    <property type="molecule type" value="Genomic_DNA"/>
</dbReference>
<dbReference type="PANTHER" id="PTHR46814">
    <property type="entry name" value="EGALITARIAN, ISOFORM B"/>
    <property type="match status" value="1"/>
</dbReference>
<keyword evidence="2" id="KW-0540">Nuclease</keyword>
<feature type="domain" description="3'-5' exonuclease" evidence="1">
    <location>
        <begin position="10"/>
        <end position="118"/>
    </location>
</feature>
<keyword evidence="3" id="KW-1185">Reference proteome</keyword>
<dbReference type="InterPro" id="IPR002562">
    <property type="entry name" value="3'-5'_exonuclease_dom"/>
</dbReference>